<feature type="transmembrane region" description="Helical" evidence="1">
    <location>
        <begin position="31"/>
        <end position="51"/>
    </location>
</feature>
<keyword evidence="3" id="KW-1185">Reference proteome</keyword>
<dbReference type="PANTHER" id="PTHR42305">
    <property type="entry name" value="MEMBRANE PROTEIN RV1733C-RELATED"/>
    <property type="match status" value="1"/>
</dbReference>
<proteinExistence type="predicted"/>
<dbReference type="OrthoDB" id="4542680at2"/>
<dbReference type="RefSeq" id="WP_131515329.1">
    <property type="nucleotide sequence ID" value="NZ_SJKD01000004.1"/>
</dbReference>
<reference evidence="2 3" key="1">
    <citation type="submission" date="2019-02" db="EMBL/GenBank/DDBJ databases">
        <title>Kribbella capetownensis sp. nov. and Kribbella speibonae sp. nov., isolated from soil.</title>
        <authorList>
            <person name="Curtis S.M."/>
            <person name="Norton I."/>
            <person name="Everest G.J."/>
            <person name="Meyers P.R."/>
        </authorList>
    </citation>
    <scope>NUCLEOTIDE SEQUENCE [LARGE SCALE GENOMIC DNA]</scope>
    <source>
        <strain evidence="2 3">YM53</strain>
    </source>
</reference>
<organism evidence="2 3">
    <name type="scientific">Kribbella capetownensis</name>
    <dbReference type="NCBI Taxonomy" id="1572659"/>
    <lineage>
        <taxon>Bacteria</taxon>
        <taxon>Bacillati</taxon>
        <taxon>Actinomycetota</taxon>
        <taxon>Actinomycetes</taxon>
        <taxon>Propionibacteriales</taxon>
        <taxon>Kribbellaceae</taxon>
        <taxon>Kribbella</taxon>
    </lineage>
</organism>
<dbReference type="InterPro" id="IPR039708">
    <property type="entry name" value="MT1774/Rv1733c-like"/>
</dbReference>
<comment type="caution">
    <text evidence="2">The sequence shown here is derived from an EMBL/GenBank/DDBJ whole genome shotgun (WGS) entry which is preliminary data.</text>
</comment>
<dbReference type="PANTHER" id="PTHR42305:SF1">
    <property type="entry name" value="MEMBRANE PROTEIN RV1733C-RELATED"/>
    <property type="match status" value="1"/>
</dbReference>
<accession>A0A4R0JRE4</accession>
<dbReference type="EMBL" id="SJKD01000004">
    <property type="protein sequence ID" value="TCC49060.1"/>
    <property type="molecule type" value="Genomic_DNA"/>
</dbReference>
<dbReference type="Proteomes" id="UP000293342">
    <property type="component" value="Unassembled WGS sequence"/>
</dbReference>
<keyword evidence="1" id="KW-0812">Transmembrane</keyword>
<protein>
    <submittedName>
        <fullName evidence="2">Uncharacterized protein</fullName>
    </submittedName>
</protein>
<evidence type="ECO:0000256" key="1">
    <source>
        <dbReference type="SAM" id="Phobius"/>
    </source>
</evidence>
<sequence length="200" mass="21565">MSSGGGPSWGLMLARRLGFGRSPLRRRLDRIQSLVVLTAVLVAVLMIPVAVTVSSRVTDSIERSDAVRRATLTQVQARALEETPPAIPEAGAEATSRVRVSWTDPAGWLHEGRANVPLGTAKDAEVTIWLDQSGAIATPPRRPGDGAAVGGAVGLSTAMVSWLLIAGLARLSVVPLDRRRLRDWDREWASVGPRWRHRST</sequence>
<name>A0A4R0JRE4_9ACTN</name>
<gene>
    <name evidence="2" type="ORF">E0H75_21190</name>
</gene>
<keyword evidence="1" id="KW-1133">Transmembrane helix</keyword>
<evidence type="ECO:0000313" key="2">
    <source>
        <dbReference type="EMBL" id="TCC49060.1"/>
    </source>
</evidence>
<keyword evidence="1" id="KW-0472">Membrane</keyword>
<evidence type="ECO:0000313" key="3">
    <source>
        <dbReference type="Proteomes" id="UP000293342"/>
    </source>
</evidence>
<feature type="transmembrane region" description="Helical" evidence="1">
    <location>
        <begin position="148"/>
        <end position="173"/>
    </location>
</feature>
<dbReference type="AlphaFoldDB" id="A0A4R0JRE4"/>